<reference evidence="2" key="1">
    <citation type="journal article" date="2014" name="Int. J. Syst. Evol. Microbiol.">
        <title>Complete genome sequence of Corynebacterium casei LMG S-19264T (=DSM 44701T), isolated from a smear-ripened cheese.</title>
        <authorList>
            <consortium name="US DOE Joint Genome Institute (JGI-PGF)"/>
            <person name="Walter F."/>
            <person name="Albersmeier A."/>
            <person name="Kalinowski J."/>
            <person name="Ruckert C."/>
        </authorList>
    </citation>
    <scope>NUCLEOTIDE SEQUENCE</scope>
    <source>
        <strain evidence="2">KCTC 32513</strain>
    </source>
</reference>
<protein>
    <recommendedName>
        <fullName evidence="4">DUF983 domain-containing protein</fullName>
    </recommendedName>
</protein>
<organism evidence="2 3">
    <name type="scientific">Algimonas arctica</name>
    <dbReference type="NCBI Taxonomy" id="1479486"/>
    <lineage>
        <taxon>Bacteria</taxon>
        <taxon>Pseudomonadati</taxon>
        <taxon>Pseudomonadota</taxon>
        <taxon>Alphaproteobacteria</taxon>
        <taxon>Maricaulales</taxon>
        <taxon>Robiginitomaculaceae</taxon>
        <taxon>Algimonas</taxon>
    </lineage>
</organism>
<reference evidence="2" key="2">
    <citation type="submission" date="2020-09" db="EMBL/GenBank/DDBJ databases">
        <authorList>
            <person name="Sun Q."/>
            <person name="Kim S."/>
        </authorList>
    </citation>
    <scope>NUCLEOTIDE SEQUENCE</scope>
    <source>
        <strain evidence="2">KCTC 32513</strain>
    </source>
</reference>
<keyword evidence="3" id="KW-1185">Reference proteome</keyword>
<sequence length="165" mass="18117">MKGDETPASQAKFALLMPHPYSRFRRLRSVGSRCKTPYLPTMIKGPQPTGALKPKIKRGLMMKCPNCGDAKLFRAFLKPVEYCPNCGVNWGEVRADDGPAWASMLLAGHLTAPVFHWVVFKTDIPTWASITVICLLLTALCIALLQPMKGLFMAIIWAKGAPTSG</sequence>
<accession>A0A8J3CSY6</accession>
<gene>
    <name evidence="2" type="ORF">GCM10009069_19560</name>
</gene>
<evidence type="ECO:0000313" key="2">
    <source>
        <dbReference type="EMBL" id="GHA96614.1"/>
    </source>
</evidence>
<proteinExistence type="predicted"/>
<dbReference type="InterPro" id="IPR009325">
    <property type="entry name" value="DUF983"/>
</dbReference>
<dbReference type="AlphaFoldDB" id="A0A8J3CSY6"/>
<dbReference type="Proteomes" id="UP000634004">
    <property type="component" value="Unassembled WGS sequence"/>
</dbReference>
<evidence type="ECO:0008006" key="4">
    <source>
        <dbReference type="Google" id="ProtNLM"/>
    </source>
</evidence>
<keyword evidence="1" id="KW-1133">Transmembrane helix</keyword>
<keyword evidence="1" id="KW-0472">Membrane</keyword>
<feature type="transmembrane region" description="Helical" evidence="1">
    <location>
        <begin position="100"/>
        <end position="120"/>
    </location>
</feature>
<comment type="caution">
    <text evidence="2">The sequence shown here is derived from an EMBL/GenBank/DDBJ whole genome shotgun (WGS) entry which is preliminary data.</text>
</comment>
<dbReference type="EMBL" id="BMZH01000007">
    <property type="protein sequence ID" value="GHA96614.1"/>
    <property type="molecule type" value="Genomic_DNA"/>
</dbReference>
<name>A0A8J3CSY6_9PROT</name>
<evidence type="ECO:0000256" key="1">
    <source>
        <dbReference type="SAM" id="Phobius"/>
    </source>
</evidence>
<dbReference type="SUPFAM" id="SSF57783">
    <property type="entry name" value="Zinc beta-ribbon"/>
    <property type="match status" value="1"/>
</dbReference>
<keyword evidence="1" id="KW-0812">Transmembrane</keyword>
<feature type="transmembrane region" description="Helical" evidence="1">
    <location>
        <begin position="126"/>
        <end position="145"/>
    </location>
</feature>
<dbReference type="Pfam" id="PF06170">
    <property type="entry name" value="DUF983"/>
    <property type="match status" value="1"/>
</dbReference>
<evidence type="ECO:0000313" key="3">
    <source>
        <dbReference type="Proteomes" id="UP000634004"/>
    </source>
</evidence>